<dbReference type="GO" id="GO:0042834">
    <property type="term" value="F:peptidoglycan binding"/>
    <property type="evidence" value="ECO:0007669"/>
    <property type="project" value="InterPro"/>
</dbReference>
<dbReference type="PANTHER" id="PTHR35894:SF5">
    <property type="entry name" value="MU-LIKE PROPHAGE FLUMU DNA TRANSPOSITION PROTEIN B"/>
    <property type="match status" value="1"/>
</dbReference>
<dbReference type="InterPro" id="IPR052026">
    <property type="entry name" value="ExeA_AAA_ATPase_DNA-bind"/>
</dbReference>
<dbReference type="Proteomes" id="UP001259340">
    <property type="component" value="Unassembled WGS sequence"/>
</dbReference>
<reference evidence="5 7" key="1">
    <citation type="journal article" date="2022" name="bioRxiv">
        <title>Prophages regulate Shewanella fidelis 3313 motility and biofilm formation: implications for gut colonization dynamics in Ciona robusta.</title>
        <authorList>
            <person name="Natarajan O."/>
            <person name="Gibboney S.L."/>
            <person name="Young M.N."/>
            <person name="Lim S.J."/>
            <person name="Pluta N."/>
            <person name="Atkinson C.G."/>
            <person name="Leigh B.A."/>
            <person name="Liberti A."/>
            <person name="Kees E.D."/>
            <person name="Breitbart M."/>
            <person name="Gralnick J.A."/>
            <person name="Dishaw L.J."/>
        </authorList>
    </citation>
    <scope>NUCLEOTIDE SEQUENCE [LARGE SCALE GENOMIC DNA]</scope>
    <source>
        <strain evidence="5 7">JG4066</strain>
    </source>
</reference>
<evidence type="ECO:0000313" key="6">
    <source>
        <dbReference type="Proteomes" id="UP001259340"/>
    </source>
</evidence>
<keyword evidence="1" id="KW-0472">Membrane</keyword>
<dbReference type="AlphaFoldDB" id="A0AAW8NT04"/>
<dbReference type="Proteomes" id="UP001271263">
    <property type="component" value="Unassembled WGS sequence"/>
</dbReference>
<evidence type="ECO:0000259" key="3">
    <source>
        <dbReference type="Pfam" id="PF13401"/>
    </source>
</evidence>
<dbReference type="RefSeq" id="WP_310655918.1">
    <property type="nucleotide sequence ID" value="NZ_JAPMLA010000013.1"/>
</dbReference>
<dbReference type="InterPro" id="IPR049945">
    <property type="entry name" value="AAA_22"/>
</dbReference>
<keyword evidence="7" id="KW-1185">Reference proteome</keyword>
<dbReference type="PANTHER" id="PTHR35894">
    <property type="entry name" value="GENERAL SECRETION PATHWAY PROTEIN A-RELATED"/>
    <property type="match status" value="1"/>
</dbReference>
<sequence length="473" mass="52737">MSFTQSTLLPSQDALLQRLLHLSTYGQQLMVLTGEDGAGKTTLVTALLNELEQYSSALVMCPKHCDSAEIRRKVLVQLLNDPVFDDEIPLPECLLSVSDALPEQSCIVLDDAHWLPLEIWAECIVLSQMTLPGKSIKLLMTAPAEFFTQLAEQLPESLLEQVLAIQIDPLEQAEREGLYYTLLSRSEQQPFTPRDIVKNRLELQQGTPQEVVDLLNLSLNGEPDVAPKKSKLKVIISLAIIALLILLANWLLLGTASSQQLQVAQKVEFAISAEEHFAQDDSFVANYGAKLLSEHKFIDVDAAVAKFEEHQQQAQEQKNVNKSIIQSQTQQVNTYAAVATARFKDTKPAMESNEAPKSEAIKQAVVAKPETDTQAVESALRPKRGYTLQLASVKQLASLNNMLQLLDGIPDVQVARYKQRWVVLNGQFESRQVAQQYAANLVAKTGISEPWIRAWKNLDEYQLQETVATREIQ</sequence>
<evidence type="ECO:0000256" key="1">
    <source>
        <dbReference type="SAM" id="Phobius"/>
    </source>
</evidence>
<organism evidence="4 6">
    <name type="scientific">Shewanella fidelis</name>
    <dbReference type="NCBI Taxonomy" id="173509"/>
    <lineage>
        <taxon>Bacteria</taxon>
        <taxon>Pseudomonadati</taxon>
        <taxon>Pseudomonadota</taxon>
        <taxon>Gammaproteobacteria</taxon>
        <taxon>Alteromonadales</taxon>
        <taxon>Shewanellaceae</taxon>
        <taxon>Shewanella</taxon>
    </lineage>
</organism>
<dbReference type="InterPro" id="IPR027417">
    <property type="entry name" value="P-loop_NTPase"/>
</dbReference>
<evidence type="ECO:0000313" key="7">
    <source>
        <dbReference type="Proteomes" id="UP001271263"/>
    </source>
</evidence>
<feature type="domain" description="SPOR" evidence="2">
    <location>
        <begin position="383"/>
        <end position="453"/>
    </location>
</feature>
<dbReference type="InterPro" id="IPR007730">
    <property type="entry name" value="SPOR-like_dom"/>
</dbReference>
<accession>A0AAW8NT04</accession>
<dbReference type="SUPFAM" id="SSF52540">
    <property type="entry name" value="P-loop containing nucleoside triphosphate hydrolases"/>
    <property type="match status" value="1"/>
</dbReference>
<keyword evidence="1" id="KW-0812">Transmembrane</keyword>
<gene>
    <name evidence="4" type="ORF">OS133_21000</name>
    <name evidence="5" type="ORF">OS134_18320</name>
</gene>
<keyword evidence="1" id="KW-1133">Transmembrane helix</keyword>
<dbReference type="Pfam" id="PF13401">
    <property type="entry name" value="AAA_22"/>
    <property type="match status" value="1"/>
</dbReference>
<dbReference type="GO" id="GO:0016887">
    <property type="term" value="F:ATP hydrolysis activity"/>
    <property type="evidence" value="ECO:0007669"/>
    <property type="project" value="InterPro"/>
</dbReference>
<evidence type="ECO:0000313" key="5">
    <source>
        <dbReference type="EMBL" id="MDW4826028.1"/>
    </source>
</evidence>
<dbReference type="EMBL" id="JAPMLE010000001">
    <property type="protein sequence ID" value="MDR8526087.1"/>
    <property type="molecule type" value="Genomic_DNA"/>
</dbReference>
<comment type="caution">
    <text evidence="4">The sequence shown here is derived from an EMBL/GenBank/DDBJ whole genome shotgun (WGS) entry which is preliminary data.</text>
</comment>
<feature type="domain" description="ORC1/DEAH AAA+ ATPase" evidence="3">
    <location>
        <begin position="26"/>
        <end position="147"/>
    </location>
</feature>
<reference evidence="4" key="2">
    <citation type="submission" date="2022-11" db="EMBL/GenBank/DDBJ databases">
        <title>Prophages regulate Shewanella fidelis motility and biofilm formation: implications for gut colonization dynamics in Ciona robusta.</title>
        <authorList>
            <person name="Natarajan O."/>
            <person name="Gibboney S.L."/>
            <person name="Young M.N."/>
            <person name="Lim S.J."/>
            <person name="Pluta N."/>
            <person name="Atkinson C.G.F."/>
            <person name="Leigh B.A."/>
            <person name="Liberti A."/>
            <person name="Kees E."/>
            <person name="Breitbart M."/>
            <person name="Gralnick J."/>
            <person name="Dishaw L.J."/>
        </authorList>
    </citation>
    <scope>NUCLEOTIDE SEQUENCE</scope>
    <source>
        <strain evidence="4">3313</strain>
    </source>
</reference>
<dbReference type="InterPro" id="IPR036680">
    <property type="entry name" value="SPOR-like_sf"/>
</dbReference>
<dbReference type="Gene3D" id="3.30.70.1070">
    <property type="entry name" value="Sporulation related repeat"/>
    <property type="match status" value="1"/>
</dbReference>
<dbReference type="Pfam" id="PF05036">
    <property type="entry name" value="SPOR"/>
    <property type="match status" value="1"/>
</dbReference>
<proteinExistence type="predicted"/>
<evidence type="ECO:0000259" key="2">
    <source>
        <dbReference type="Pfam" id="PF05036"/>
    </source>
</evidence>
<name>A0AAW8NT04_9GAMM</name>
<evidence type="ECO:0000313" key="4">
    <source>
        <dbReference type="EMBL" id="MDR8526087.1"/>
    </source>
</evidence>
<dbReference type="EMBL" id="JAPMLD010000011">
    <property type="protein sequence ID" value="MDW4826028.1"/>
    <property type="molecule type" value="Genomic_DNA"/>
</dbReference>
<protein>
    <submittedName>
        <fullName evidence="4">AAA family ATPase</fullName>
    </submittedName>
</protein>
<feature type="transmembrane region" description="Helical" evidence="1">
    <location>
        <begin position="234"/>
        <end position="253"/>
    </location>
</feature>
<dbReference type="Gene3D" id="3.40.50.300">
    <property type="entry name" value="P-loop containing nucleotide triphosphate hydrolases"/>
    <property type="match status" value="1"/>
</dbReference>